<dbReference type="PIRSF" id="PIRSF006078">
    <property type="entry name" value="GlxK"/>
    <property type="match status" value="1"/>
</dbReference>
<keyword evidence="2" id="KW-0808">Transferase</keyword>
<evidence type="ECO:0008006" key="5">
    <source>
        <dbReference type="Google" id="ProtNLM"/>
    </source>
</evidence>
<evidence type="ECO:0000256" key="3">
    <source>
        <dbReference type="ARBA" id="ARBA00022777"/>
    </source>
</evidence>
<dbReference type="InterPro" id="IPR004381">
    <property type="entry name" value="Glycerate_kinase"/>
</dbReference>
<sequence>MKILVAPQEFKGSISALSAAEAAKIGILRAFPQAEVVLCPVADGGDGTLETLVEVSGGEVKTCSVQNPIGETIQAQWGAMGDGVTAVIEMARTSGLALLSLGERDPLNASTYGLGQAISEALDEGFRRFIVGIGGSATNDAGAGMAQALGANLLDDQGNTINFGGAALSNLQTVDISNMDSRIKDSKFLVACDVSNPLTGEEGASAVYGPQKGATPEMVRSLDDALSNFATVVKKDLKKDVSEISGAGAAGGLGAGMMAFMGAELKAGVDIVLETVNLRDKLASVDLVITGEGGLDFQTVYNKAPIGVARIASEHNIPTIAIAGLLGSNFKVVHEHGIRAATSIVDGPITLEEASERAFELISDSVEESLRFISVGMDLV</sequence>
<dbReference type="InterPro" id="IPR036129">
    <property type="entry name" value="Glycerate_kinase_sf"/>
</dbReference>
<dbReference type="InterPro" id="IPR018197">
    <property type="entry name" value="Glycerate_kinase_RE-like"/>
</dbReference>
<protein>
    <recommendedName>
        <fullName evidence="5">Glycerate kinase</fullName>
    </recommendedName>
</protein>
<evidence type="ECO:0000313" key="4">
    <source>
        <dbReference type="EMBL" id="SVB15262.1"/>
    </source>
</evidence>
<reference evidence="4" key="1">
    <citation type="submission" date="2018-05" db="EMBL/GenBank/DDBJ databases">
        <authorList>
            <person name="Lanie J.A."/>
            <person name="Ng W.-L."/>
            <person name="Kazmierczak K.M."/>
            <person name="Andrzejewski T.M."/>
            <person name="Davidsen T.M."/>
            <person name="Wayne K.J."/>
            <person name="Tettelin H."/>
            <person name="Glass J.I."/>
            <person name="Rusch D."/>
            <person name="Podicherti R."/>
            <person name="Tsui H.-C.T."/>
            <person name="Winkler M.E."/>
        </authorList>
    </citation>
    <scope>NUCLEOTIDE SEQUENCE</scope>
</reference>
<dbReference type="AlphaFoldDB" id="A0A382BPE1"/>
<dbReference type="PANTHER" id="PTHR21599:SF0">
    <property type="entry name" value="GLYCERATE KINASE"/>
    <property type="match status" value="1"/>
</dbReference>
<dbReference type="InterPro" id="IPR018193">
    <property type="entry name" value="Glyc_kinase_flavodox-like_fold"/>
</dbReference>
<accession>A0A382BPE1</accession>
<keyword evidence="3" id="KW-0418">Kinase</keyword>
<comment type="similarity">
    <text evidence="1">Belongs to the glycerate kinase type-1 family.</text>
</comment>
<dbReference type="GO" id="GO:0008887">
    <property type="term" value="F:glycerate kinase activity"/>
    <property type="evidence" value="ECO:0007669"/>
    <property type="project" value="InterPro"/>
</dbReference>
<evidence type="ECO:0000256" key="1">
    <source>
        <dbReference type="ARBA" id="ARBA00006284"/>
    </source>
</evidence>
<dbReference type="Pfam" id="PF02595">
    <property type="entry name" value="Gly_kinase"/>
    <property type="match status" value="1"/>
</dbReference>
<gene>
    <name evidence="4" type="ORF">METZ01_LOCUS168116</name>
</gene>
<dbReference type="SUPFAM" id="SSF110738">
    <property type="entry name" value="Glycerate kinase I"/>
    <property type="match status" value="1"/>
</dbReference>
<dbReference type="NCBIfam" id="TIGR00045">
    <property type="entry name" value="glycerate kinase"/>
    <property type="match status" value="1"/>
</dbReference>
<dbReference type="Gene3D" id="3.90.1510.10">
    <property type="entry name" value="Glycerate kinase, domain 2"/>
    <property type="match status" value="1"/>
</dbReference>
<dbReference type="EMBL" id="UINC01030604">
    <property type="protein sequence ID" value="SVB15262.1"/>
    <property type="molecule type" value="Genomic_DNA"/>
</dbReference>
<dbReference type="Gene3D" id="3.40.50.10350">
    <property type="entry name" value="Glycerate kinase, domain 1"/>
    <property type="match status" value="1"/>
</dbReference>
<proteinExistence type="inferred from homology"/>
<name>A0A382BPE1_9ZZZZ</name>
<organism evidence="4">
    <name type="scientific">marine metagenome</name>
    <dbReference type="NCBI Taxonomy" id="408172"/>
    <lineage>
        <taxon>unclassified sequences</taxon>
        <taxon>metagenomes</taxon>
        <taxon>ecological metagenomes</taxon>
    </lineage>
</organism>
<evidence type="ECO:0000256" key="2">
    <source>
        <dbReference type="ARBA" id="ARBA00022679"/>
    </source>
</evidence>
<dbReference type="GO" id="GO:0031388">
    <property type="term" value="P:organic acid phosphorylation"/>
    <property type="evidence" value="ECO:0007669"/>
    <property type="project" value="InterPro"/>
</dbReference>
<dbReference type="PANTHER" id="PTHR21599">
    <property type="entry name" value="GLYCERATE KINASE"/>
    <property type="match status" value="1"/>
</dbReference>